<dbReference type="Proteomes" id="UP001296104">
    <property type="component" value="Unassembled WGS sequence"/>
</dbReference>
<protein>
    <recommendedName>
        <fullName evidence="3">BTB domain-containing protein</fullName>
    </recommendedName>
</protein>
<comment type="caution">
    <text evidence="1">The sequence shown here is derived from an EMBL/GenBank/DDBJ whole genome shotgun (WGS) entry which is preliminary data.</text>
</comment>
<proteinExistence type="predicted"/>
<dbReference type="AlphaFoldDB" id="A0AAI9E893"/>
<accession>A0AAI9E893</accession>
<evidence type="ECO:0008006" key="3">
    <source>
        <dbReference type="Google" id="ProtNLM"/>
    </source>
</evidence>
<keyword evidence="2" id="KW-1185">Reference proteome</keyword>
<dbReference type="EMBL" id="CAVMBE010000007">
    <property type="protein sequence ID" value="CAK3857549.1"/>
    <property type="molecule type" value="Genomic_DNA"/>
</dbReference>
<evidence type="ECO:0000313" key="2">
    <source>
        <dbReference type="Proteomes" id="UP001296104"/>
    </source>
</evidence>
<gene>
    <name evidence="1" type="ORF">LECACI_7A001763</name>
</gene>
<reference evidence="1" key="1">
    <citation type="submission" date="2023-11" db="EMBL/GenBank/DDBJ databases">
        <authorList>
            <person name="Alioto T."/>
            <person name="Alioto T."/>
            <person name="Gomez Garrido J."/>
        </authorList>
    </citation>
    <scope>NUCLEOTIDE SEQUENCE</scope>
</reference>
<sequence length="421" mass="48377">MASPEGNQPHGETSLNVDIPANGFSTIREVDTGGDLILEIQHERAVFDNQPRLHRQRFRVSSSMLKANSKYFNSLLEGRFGESQRIQKQWDELQEQYKSVSGAPGMELPVIHIEDIGRISSVKSIEPLCFDFLCILHGQDMNAAPPVANLANLAIVADRFDALDPVRNYIRRKRYFRVIDGKATAKVDDALSEERVRQRLLSAFFLDYGLWLEKYSLRLITKGWVVSKDSVALWWDLPGMLEEELAFRRNCVLETIQSAQSHLLSLYTSRERQCRLGYDNSAQCDSFQLGEMIRFLTRIGTLQMNGTIRDTTELLEPYAGDVYTLVDMLRQAPEYQIDRNHTHCGIRTRLIPMLELILEGVSQLGVCSQCWSQNRAEHSWRKSKRPLTWKKSTSRLRNLGHQELHTNVKALFMATQRDWSS</sequence>
<evidence type="ECO:0000313" key="1">
    <source>
        <dbReference type="EMBL" id="CAK3857549.1"/>
    </source>
</evidence>
<organism evidence="1 2">
    <name type="scientific">Lecanosticta acicola</name>
    <dbReference type="NCBI Taxonomy" id="111012"/>
    <lineage>
        <taxon>Eukaryota</taxon>
        <taxon>Fungi</taxon>
        <taxon>Dikarya</taxon>
        <taxon>Ascomycota</taxon>
        <taxon>Pezizomycotina</taxon>
        <taxon>Dothideomycetes</taxon>
        <taxon>Dothideomycetidae</taxon>
        <taxon>Mycosphaerellales</taxon>
        <taxon>Mycosphaerellaceae</taxon>
        <taxon>Lecanosticta</taxon>
    </lineage>
</organism>
<name>A0AAI9E893_9PEZI</name>